<protein>
    <submittedName>
        <fullName evidence="1">Uncharacterized protein</fullName>
    </submittedName>
</protein>
<reference evidence="1" key="1">
    <citation type="submission" date="2020-06" db="EMBL/GenBank/DDBJ databases">
        <title>Paenibacillus sp. nov., isolated from soil.</title>
        <authorList>
            <person name="Seo Y.L."/>
        </authorList>
    </citation>
    <scope>NUCLEOTIDE SEQUENCE [LARGE SCALE GENOMIC DNA]</scope>
    <source>
        <strain evidence="1">JW14</strain>
    </source>
</reference>
<dbReference type="AlphaFoldDB" id="A0A850EQB8"/>
<dbReference type="Proteomes" id="UP000564806">
    <property type="component" value="Unassembled WGS sequence"/>
</dbReference>
<evidence type="ECO:0000313" key="1">
    <source>
        <dbReference type="EMBL" id="NUU62676.1"/>
    </source>
</evidence>
<name>A0A850EQB8_9BACL</name>
<gene>
    <name evidence="1" type="ORF">HPT30_20220</name>
</gene>
<proteinExistence type="predicted"/>
<sequence>MNQSNNLSRRYFYAFIVEFPEYTDLYIEWLIAKLLIADDPKLEHKLAHKLHSLMLLNGWG</sequence>
<accession>A0A850EQB8</accession>
<dbReference type="RefSeq" id="WP_175373125.1">
    <property type="nucleotide sequence ID" value="NZ_JABWCS010000215.1"/>
</dbReference>
<organism evidence="1 2">
    <name type="scientific">Paenibacillus agri</name>
    <dbReference type="NCBI Taxonomy" id="2744309"/>
    <lineage>
        <taxon>Bacteria</taxon>
        <taxon>Bacillati</taxon>
        <taxon>Bacillota</taxon>
        <taxon>Bacilli</taxon>
        <taxon>Bacillales</taxon>
        <taxon>Paenibacillaceae</taxon>
        <taxon>Paenibacillus</taxon>
    </lineage>
</organism>
<comment type="caution">
    <text evidence="1">The sequence shown here is derived from an EMBL/GenBank/DDBJ whole genome shotgun (WGS) entry which is preliminary data.</text>
</comment>
<dbReference type="EMBL" id="JABWCS010000215">
    <property type="protein sequence ID" value="NUU62676.1"/>
    <property type="molecule type" value="Genomic_DNA"/>
</dbReference>
<keyword evidence="2" id="KW-1185">Reference proteome</keyword>
<evidence type="ECO:0000313" key="2">
    <source>
        <dbReference type="Proteomes" id="UP000564806"/>
    </source>
</evidence>